<protein>
    <recommendedName>
        <fullName evidence="6">FAD-binding PCMH-type domain-containing protein</fullName>
    </recommendedName>
</protein>
<sequence length="490" mass="53016">MRLSSALAAVTLAVSATANSGCQTLKNALPGSVYAPNTSVYKYESQEFWSNTEILSPGCVFRPKSGEQLAKGVKKLVDAWAQFAVRGGGHMGIKGANNINDGVLIVMSNLTTLHLSEDESLLSVGPAYRWSDVYKYLEPHGLAVPGGRIGPVGVPGLLLAGGVNFYGNEVGWAADSVVNYEIVLADGLLTNVNKTHLPDLFWALKGGSSNFGIVTRFDVETIKSPKIWGGTYTVEAKYLDQFLEAAATFSADISDPKTHVVPAVVPGKTTMASVILFYDSDMISYPDVFKPFTDIPAVSNTLAFKTVREFADETAAMVIPHINDIFVAGTVTGTNRTELLQGISIINSTFFAELPKLYAKVPAANLTTIQLDWQPIGSLWMEASAKRGGNALGLDPKKVYLCYAEVVEWTGSKYDDAVMEWVEQTTNKINDATEKAGLYDPFNYMGDAAGFQEIFPGYGPANHQELQSIAQKYDPYGVFQTLMPGGFKVF</sequence>
<feature type="signal peptide" evidence="5">
    <location>
        <begin position="1"/>
        <end position="18"/>
    </location>
</feature>
<evidence type="ECO:0000256" key="1">
    <source>
        <dbReference type="ARBA" id="ARBA00005466"/>
    </source>
</evidence>
<feature type="domain" description="FAD-binding PCMH-type" evidence="6">
    <location>
        <begin position="53"/>
        <end position="224"/>
    </location>
</feature>
<dbReference type="PANTHER" id="PTHR42973:SF53">
    <property type="entry name" value="FAD-BINDING PCMH-TYPE DOMAIN-CONTAINING PROTEIN-RELATED"/>
    <property type="match status" value="1"/>
</dbReference>
<dbReference type="EMBL" id="KV878895">
    <property type="protein sequence ID" value="OJJ85230.1"/>
    <property type="molecule type" value="Genomic_DNA"/>
</dbReference>
<keyword evidence="3" id="KW-0274">FAD</keyword>
<dbReference type="Gene3D" id="3.30.465.10">
    <property type="match status" value="1"/>
</dbReference>
<organism evidence="7 8">
    <name type="scientific">Aspergillus glaucus CBS 516.65</name>
    <dbReference type="NCBI Taxonomy" id="1160497"/>
    <lineage>
        <taxon>Eukaryota</taxon>
        <taxon>Fungi</taxon>
        <taxon>Dikarya</taxon>
        <taxon>Ascomycota</taxon>
        <taxon>Pezizomycotina</taxon>
        <taxon>Eurotiomycetes</taxon>
        <taxon>Eurotiomycetidae</taxon>
        <taxon>Eurotiales</taxon>
        <taxon>Aspergillaceae</taxon>
        <taxon>Aspergillus</taxon>
        <taxon>Aspergillus subgen. Aspergillus</taxon>
    </lineage>
</organism>
<accession>A0A1L9VMX9</accession>
<feature type="chain" id="PRO_5012838113" description="FAD-binding PCMH-type domain-containing protein" evidence="5">
    <location>
        <begin position="19"/>
        <end position="490"/>
    </location>
</feature>
<keyword evidence="8" id="KW-1185">Reference proteome</keyword>
<dbReference type="InterPro" id="IPR006094">
    <property type="entry name" value="Oxid_FAD_bind_N"/>
</dbReference>
<dbReference type="AlphaFoldDB" id="A0A1L9VMX9"/>
<dbReference type="GeneID" id="34456773"/>
<dbReference type="InterPro" id="IPR016169">
    <property type="entry name" value="FAD-bd_PCMH_sub2"/>
</dbReference>
<evidence type="ECO:0000259" key="6">
    <source>
        <dbReference type="PROSITE" id="PS51387"/>
    </source>
</evidence>
<keyword evidence="4" id="KW-0560">Oxidoreductase</keyword>
<keyword evidence="2" id="KW-0285">Flavoprotein</keyword>
<gene>
    <name evidence="7" type="ORF">ASPGLDRAFT_124811</name>
</gene>
<evidence type="ECO:0000313" key="7">
    <source>
        <dbReference type="EMBL" id="OJJ85230.1"/>
    </source>
</evidence>
<keyword evidence="5" id="KW-0732">Signal</keyword>
<evidence type="ECO:0000256" key="3">
    <source>
        <dbReference type="ARBA" id="ARBA00022827"/>
    </source>
</evidence>
<comment type="similarity">
    <text evidence="1">Belongs to the oxygen-dependent FAD-linked oxidoreductase family.</text>
</comment>
<dbReference type="SUPFAM" id="SSF56176">
    <property type="entry name" value="FAD-binding/transporter-associated domain-like"/>
    <property type="match status" value="1"/>
</dbReference>
<reference evidence="8" key="1">
    <citation type="journal article" date="2017" name="Genome Biol.">
        <title>Comparative genomics reveals high biological diversity and specific adaptations in the industrially and medically important fungal genus Aspergillus.</title>
        <authorList>
            <person name="de Vries R.P."/>
            <person name="Riley R."/>
            <person name="Wiebenga A."/>
            <person name="Aguilar-Osorio G."/>
            <person name="Amillis S."/>
            <person name="Uchima C.A."/>
            <person name="Anderluh G."/>
            <person name="Asadollahi M."/>
            <person name="Askin M."/>
            <person name="Barry K."/>
            <person name="Battaglia E."/>
            <person name="Bayram O."/>
            <person name="Benocci T."/>
            <person name="Braus-Stromeyer S.A."/>
            <person name="Caldana C."/>
            <person name="Canovas D."/>
            <person name="Cerqueira G.C."/>
            <person name="Chen F."/>
            <person name="Chen W."/>
            <person name="Choi C."/>
            <person name="Clum A."/>
            <person name="Dos Santos R.A."/>
            <person name="Damasio A.R."/>
            <person name="Diallinas G."/>
            <person name="Emri T."/>
            <person name="Fekete E."/>
            <person name="Flipphi M."/>
            <person name="Freyberg S."/>
            <person name="Gallo A."/>
            <person name="Gournas C."/>
            <person name="Habgood R."/>
            <person name="Hainaut M."/>
            <person name="Harispe M.L."/>
            <person name="Henrissat B."/>
            <person name="Hilden K.S."/>
            <person name="Hope R."/>
            <person name="Hossain A."/>
            <person name="Karabika E."/>
            <person name="Karaffa L."/>
            <person name="Karanyi Z."/>
            <person name="Krasevec N."/>
            <person name="Kuo A."/>
            <person name="Kusch H."/>
            <person name="LaButti K."/>
            <person name="Lagendijk E.L."/>
            <person name="Lapidus A."/>
            <person name="Levasseur A."/>
            <person name="Lindquist E."/>
            <person name="Lipzen A."/>
            <person name="Logrieco A.F."/>
            <person name="MacCabe A."/>
            <person name="Maekelae M.R."/>
            <person name="Malavazi I."/>
            <person name="Melin P."/>
            <person name="Meyer V."/>
            <person name="Mielnichuk N."/>
            <person name="Miskei M."/>
            <person name="Molnar A.P."/>
            <person name="Mule G."/>
            <person name="Ngan C.Y."/>
            <person name="Orejas M."/>
            <person name="Orosz E."/>
            <person name="Ouedraogo J.P."/>
            <person name="Overkamp K.M."/>
            <person name="Park H.-S."/>
            <person name="Perrone G."/>
            <person name="Piumi F."/>
            <person name="Punt P.J."/>
            <person name="Ram A.F."/>
            <person name="Ramon A."/>
            <person name="Rauscher S."/>
            <person name="Record E."/>
            <person name="Riano-Pachon D.M."/>
            <person name="Robert V."/>
            <person name="Roehrig J."/>
            <person name="Ruller R."/>
            <person name="Salamov A."/>
            <person name="Salih N.S."/>
            <person name="Samson R.A."/>
            <person name="Sandor E."/>
            <person name="Sanguinetti M."/>
            <person name="Schuetze T."/>
            <person name="Sepcic K."/>
            <person name="Shelest E."/>
            <person name="Sherlock G."/>
            <person name="Sophianopoulou V."/>
            <person name="Squina F.M."/>
            <person name="Sun H."/>
            <person name="Susca A."/>
            <person name="Todd R.B."/>
            <person name="Tsang A."/>
            <person name="Unkles S.E."/>
            <person name="van de Wiele N."/>
            <person name="van Rossen-Uffink D."/>
            <person name="Oliveira J.V."/>
            <person name="Vesth T.C."/>
            <person name="Visser J."/>
            <person name="Yu J.-H."/>
            <person name="Zhou M."/>
            <person name="Andersen M.R."/>
            <person name="Archer D.B."/>
            <person name="Baker S.E."/>
            <person name="Benoit I."/>
            <person name="Brakhage A.A."/>
            <person name="Braus G.H."/>
            <person name="Fischer R."/>
            <person name="Frisvad J.C."/>
            <person name="Goldman G.H."/>
            <person name="Houbraken J."/>
            <person name="Oakley B."/>
            <person name="Pocsi I."/>
            <person name="Scazzocchio C."/>
            <person name="Seiboth B."/>
            <person name="vanKuyk P.A."/>
            <person name="Wortman J."/>
            <person name="Dyer P.S."/>
            <person name="Grigoriev I.V."/>
        </authorList>
    </citation>
    <scope>NUCLEOTIDE SEQUENCE [LARGE SCALE GENOMIC DNA]</scope>
    <source>
        <strain evidence="8">CBS 516.65</strain>
    </source>
</reference>
<dbReference type="GO" id="GO:0016491">
    <property type="term" value="F:oxidoreductase activity"/>
    <property type="evidence" value="ECO:0007669"/>
    <property type="project" value="UniProtKB-KW"/>
</dbReference>
<dbReference type="OrthoDB" id="2151789at2759"/>
<name>A0A1L9VMX9_ASPGL</name>
<dbReference type="STRING" id="1160497.A0A1L9VMX9"/>
<dbReference type="PROSITE" id="PS51387">
    <property type="entry name" value="FAD_PCMH"/>
    <property type="match status" value="1"/>
</dbReference>
<dbReference type="GO" id="GO:0071949">
    <property type="term" value="F:FAD binding"/>
    <property type="evidence" value="ECO:0007669"/>
    <property type="project" value="InterPro"/>
</dbReference>
<dbReference type="RefSeq" id="XP_022401928.1">
    <property type="nucleotide sequence ID" value="XM_022540512.1"/>
</dbReference>
<evidence type="ECO:0000256" key="4">
    <source>
        <dbReference type="ARBA" id="ARBA00023002"/>
    </source>
</evidence>
<dbReference type="VEuPathDB" id="FungiDB:ASPGLDRAFT_124811"/>
<dbReference type="InterPro" id="IPR050416">
    <property type="entry name" value="FAD-linked_Oxidoreductase"/>
</dbReference>
<evidence type="ECO:0000256" key="2">
    <source>
        <dbReference type="ARBA" id="ARBA00022630"/>
    </source>
</evidence>
<evidence type="ECO:0000313" key="8">
    <source>
        <dbReference type="Proteomes" id="UP000184300"/>
    </source>
</evidence>
<dbReference type="PANTHER" id="PTHR42973">
    <property type="entry name" value="BINDING OXIDOREDUCTASE, PUTATIVE (AFU_ORTHOLOGUE AFUA_1G17690)-RELATED"/>
    <property type="match status" value="1"/>
</dbReference>
<dbReference type="Proteomes" id="UP000184300">
    <property type="component" value="Unassembled WGS sequence"/>
</dbReference>
<dbReference type="InterPro" id="IPR036318">
    <property type="entry name" value="FAD-bd_PCMH-like_sf"/>
</dbReference>
<evidence type="ECO:0000256" key="5">
    <source>
        <dbReference type="SAM" id="SignalP"/>
    </source>
</evidence>
<proteinExistence type="inferred from homology"/>
<dbReference type="Pfam" id="PF01565">
    <property type="entry name" value="FAD_binding_4"/>
    <property type="match status" value="1"/>
</dbReference>
<dbReference type="InterPro" id="IPR016166">
    <property type="entry name" value="FAD-bd_PCMH"/>
</dbReference>